<reference evidence="2 3" key="1">
    <citation type="submission" date="2018-06" db="EMBL/GenBank/DDBJ databases">
        <title>Complete Genome Sequence of Desulfobacter hydrogenophilus (DSM3380).</title>
        <authorList>
            <person name="Marietou A."/>
            <person name="Schreiber L."/>
            <person name="Marshall I."/>
            <person name="Jorgensen B."/>
        </authorList>
    </citation>
    <scope>NUCLEOTIDE SEQUENCE [LARGE SCALE GENOMIC DNA]</scope>
    <source>
        <strain evidence="2 3">DSM 3380</strain>
    </source>
</reference>
<protein>
    <submittedName>
        <fullName evidence="1">XRE family transcriptional regulator</fullName>
    </submittedName>
</protein>
<reference evidence="1 4" key="2">
    <citation type="submission" date="2019-02" db="EMBL/GenBank/DDBJ databases">
        <title>Complete genome sequence of Desulfobacter hydrogenophilus AcRS1.</title>
        <authorList>
            <person name="Marietou A."/>
            <person name="Lund M.B."/>
            <person name="Marshall I.P.G."/>
            <person name="Schreiber L."/>
            <person name="Jorgensen B."/>
        </authorList>
    </citation>
    <scope>NUCLEOTIDE SEQUENCE [LARGE SCALE GENOMIC DNA]</scope>
    <source>
        <strain evidence="1 4">AcRS1</strain>
    </source>
</reference>
<dbReference type="EMBL" id="CP036313">
    <property type="protein sequence ID" value="QBH12922.1"/>
    <property type="molecule type" value="Genomic_DNA"/>
</dbReference>
<gene>
    <name evidence="2" type="ORF">DO021_00325</name>
    <name evidence="1" type="ORF">EYB58_08340</name>
</gene>
<dbReference type="EMBL" id="QLNI01000001">
    <property type="protein sequence ID" value="RAM03905.1"/>
    <property type="molecule type" value="Genomic_DNA"/>
</dbReference>
<dbReference type="CDD" id="cd00093">
    <property type="entry name" value="HTH_XRE"/>
    <property type="match status" value="1"/>
</dbReference>
<keyword evidence="4" id="KW-1185">Reference proteome</keyword>
<name>A0A328FLQ5_9BACT</name>
<dbReference type="AlphaFoldDB" id="A0A328FLQ5"/>
<sequence>MTITYSESSQKANLKKRWDRDDVSMKIIDFQTHKEKLSQREFAKDNGVPRTTLQNWLNRMNRIDADPSMVSFFESPAGVKFLHILIQALHFGG</sequence>
<dbReference type="Proteomes" id="UP000293902">
    <property type="component" value="Chromosome"/>
</dbReference>
<dbReference type="RefSeq" id="WP_111952541.1">
    <property type="nucleotide sequence ID" value="NZ_CP036313.1"/>
</dbReference>
<dbReference type="Proteomes" id="UP000248798">
    <property type="component" value="Unassembled WGS sequence"/>
</dbReference>
<evidence type="ECO:0000313" key="3">
    <source>
        <dbReference type="Proteomes" id="UP000248798"/>
    </source>
</evidence>
<proteinExistence type="predicted"/>
<evidence type="ECO:0000313" key="4">
    <source>
        <dbReference type="Proteomes" id="UP000293902"/>
    </source>
</evidence>
<accession>A0A328FLQ5</accession>
<dbReference type="InterPro" id="IPR001387">
    <property type="entry name" value="Cro/C1-type_HTH"/>
</dbReference>
<organism evidence="2 3">
    <name type="scientific">Desulfobacter hydrogenophilus</name>
    <dbReference type="NCBI Taxonomy" id="2291"/>
    <lineage>
        <taxon>Bacteria</taxon>
        <taxon>Pseudomonadati</taxon>
        <taxon>Thermodesulfobacteriota</taxon>
        <taxon>Desulfobacteria</taxon>
        <taxon>Desulfobacterales</taxon>
        <taxon>Desulfobacteraceae</taxon>
        <taxon>Desulfobacter</taxon>
    </lineage>
</organism>
<evidence type="ECO:0000313" key="1">
    <source>
        <dbReference type="EMBL" id="QBH12922.1"/>
    </source>
</evidence>
<evidence type="ECO:0000313" key="2">
    <source>
        <dbReference type="EMBL" id="RAM03905.1"/>
    </source>
</evidence>